<feature type="compositionally biased region" description="Basic and acidic residues" evidence="1">
    <location>
        <begin position="17"/>
        <end position="39"/>
    </location>
</feature>
<evidence type="ECO:0000256" key="1">
    <source>
        <dbReference type="SAM" id="MobiDB-lite"/>
    </source>
</evidence>
<name>A0A4U6RVV8_BRAEL</name>
<reference evidence="2 3" key="1">
    <citation type="submission" date="2019-05" db="EMBL/GenBank/DDBJ databases">
        <title>Draft Genome of Bradyrhizobium elkanii strain SEMIA 938, Used in Commercial Inoculants for Lupinus spp. in Brazil.</title>
        <authorList>
            <person name="Hungria M."/>
            <person name="Delamuta J.R.M."/>
            <person name="Ribeiro R.A."/>
            <person name="Nogueira M.A."/>
        </authorList>
    </citation>
    <scope>NUCLEOTIDE SEQUENCE [LARGE SCALE GENOMIC DNA]</scope>
    <source>
        <strain evidence="2 3">Semia 938</strain>
    </source>
</reference>
<protein>
    <submittedName>
        <fullName evidence="2">Uncharacterized protein</fullName>
    </submittedName>
</protein>
<dbReference type="Proteomes" id="UP000305095">
    <property type="component" value="Unassembled WGS sequence"/>
</dbReference>
<evidence type="ECO:0000313" key="2">
    <source>
        <dbReference type="EMBL" id="TKV79289.1"/>
    </source>
</evidence>
<evidence type="ECO:0000313" key="3">
    <source>
        <dbReference type="Proteomes" id="UP000305095"/>
    </source>
</evidence>
<gene>
    <name evidence="2" type="ORF">FDV58_21890</name>
</gene>
<dbReference type="EMBL" id="SZZP01000013">
    <property type="protein sequence ID" value="TKV79289.1"/>
    <property type="molecule type" value="Genomic_DNA"/>
</dbReference>
<proteinExistence type="predicted"/>
<comment type="caution">
    <text evidence="2">The sequence shown here is derived from an EMBL/GenBank/DDBJ whole genome shotgun (WGS) entry which is preliminary data.</text>
</comment>
<sequence length="73" mass="8195">MSWPGLSPAMTVFPVNKDVDARDKPGHDEWRDWRSDPERSFATPPPPNCRGIHPARGDRDGPARSGPLRHLAR</sequence>
<accession>A0A4U6RVV8</accession>
<dbReference type="AlphaFoldDB" id="A0A4U6RVV8"/>
<feature type="region of interest" description="Disordered" evidence="1">
    <location>
        <begin position="1"/>
        <end position="73"/>
    </location>
</feature>
<organism evidence="2 3">
    <name type="scientific">Bradyrhizobium elkanii</name>
    <dbReference type="NCBI Taxonomy" id="29448"/>
    <lineage>
        <taxon>Bacteria</taxon>
        <taxon>Pseudomonadati</taxon>
        <taxon>Pseudomonadota</taxon>
        <taxon>Alphaproteobacteria</taxon>
        <taxon>Hyphomicrobiales</taxon>
        <taxon>Nitrobacteraceae</taxon>
        <taxon>Bradyrhizobium</taxon>
    </lineage>
</organism>